<dbReference type="SUPFAM" id="SSF56935">
    <property type="entry name" value="Porins"/>
    <property type="match status" value="1"/>
</dbReference>
<proteinExistence type="predicted"/>
<evidence type="ECO:0000256" key="2">
    <source>
        <dbReference type="SAM" id="SignalP"/>
    </source>
</evidence>
<evidence type="ECO:0000313" key="3">
    <source>
        <dbReference type="EMBL" id="ATB37633.1"/>
    </source>
</evidence>
<keyword evidence="2" id="KW-0732">Signal</keyword>
<feature type="compositionally biased region" description="Low complexity" evidence="1">
    <location>
        <begin position="35"/>
        <end position="47"/>
    </location>
</feature>
<dbReference type="Gene3D" id="2.40.160.10">
    <property type="entry name" value="Porin"/>
    <property type="match status" value="1"/>
</dbReference>
<evidence type="ECO:0000313" key="4">
    <source>
        <dbReference type="Proteomes" id="UP000217257"/>
    </source>
</evidence>
<name>A0A250J238_9BACT</name>
<dbReference type="Pfam" id="PF07396">
    <property type="entry name" value="Porin_O_P"/>
    <property type="match status" value="1"/>
</dbReference>
<dbReference type="InterPro" id="IPR010870">
    <property type="entry name" value="Porin_O/P"/>
</dbReference>
<feature type="signal peptide" evidence="2">
    <location>
        <begin position="1"/>
        <end position="37"/>
    </location>
</feature>
<dbReference type="RefSeq" id="WP_095985924.1">
    <property type="nucleotide sequence ID" value="NZ_CP022098.1"/>
</dbReference>
<dbReference type="InterPro" id="IPR023614">
    <property type="entry name" value="Porin_dom_sf"/>
</dbReference>
<organism evidence="3 4">
    <name type="scientific">Cystobacter fuscus</name>
    <dbReference type="NCBI Taxonomy" id="43"/>
    <lineage>
        <taxon>Bacteria</taxon>
        <taxon>Pseudomonadati</taxon>
        <taxon>Myxococcota</taxon>
        <taxon>Myxococcia</taxon>
        <taxon>Myxococcales</taxon>
        <taxon>Cystobacterineae</taxon>
        <taxon>Archangiaceae</taxon>
        <taxon>Cystobacter</taxon>
    </lineage>
</organism>
<evidence type="ECO:0000256" key="1">
    <source>
        <dbReference type="SAM" id="MobiDB-lite"/>
    </source>
</evidence>
<dbReference type="Proteomes" id="UP000217257">
    <property type="component" value="Chromosome"/>
</dbReference>
<dbReference type="AlphaFoldDB" id="A0A250J238"/>
<feature type="region of interest" description="Disordered" evidence="1">
    <location>
        <begin position="35"/>
        <end position="78"/>
    </location>
</feature>
<feature type="chain" id="PRO_5012535450" description="Phosphate-selective porin O and P" evidence="2">
    <location>
        <begin position="38"/>
        <end position="475"/>
    </location>
</feature>
<accession>A0A250J238</accession>
<gene>
    <name evidence="3" type="ORF">CYFUS_003058</name>
</gene>
<evidence type="ECO:0008006" key="5">
    <source>
        <dbReference type="Google" id="ProtNLM"/>
    </source>
</evidence>
<dbReference type="KEGG" id="cfus:CYFUS_003058"/>
<dbReference type="EMBL" id="CP022098">
    <property type="protein sequence ID" value="ATB37633.1"/>
    <property type="molecule type" value="Genomic_DNA"/>
</dbReference>
<sequence>MNDSIRRARFSGLFRRQTLPRVLLTLSCLTLAGRAAAQQGPAPQPQADTPKDDTPRDPASNPATTAAPPPAPEPAKAPAATAPFFTAGAEGFTLSSGDKQYQLKLRGILQSDARYFAEGKERNGNNTFLLRRFQPTFDGTLAGLVDFRFQLDLAPNAQPIQDGYVDIHPAREFRIRVGKFKAPVGLERLQPVAALMFPEFALPTSLVPNREVGIQFSGDIAGGVLSYAVGAFNGSPDGGAADLNVDDNVELEGRLFSHPFRKSGLKPLEGLGLGIAATVGSEYGTLGATQEPTLRAEGQQTFFTYLSGATADVTVLASGRHYRLSPQAYYFSGPLGVMAEYVSSTQDVRRGGEETRLTNTAWQLSASYVLFGGTASYEGLKPEHALNPAAGHWGAVELVGRYSGLRIDPNAFPIFADPARSANGAQSWGLGAHWYLNGNTRITFTGERTAFTGGAAEGGSRPTEFVFFNRVQVYF</sequence>
<protein>
    <recommendedName>
        <fullName evidence="5">Phosphate-selective porin O and P</fullName>
    </recommendedName>
</protein>
<reference evidence="3 4" key="1">
    <citation type="submission" date="2017-06" db="EMBL/GenBank/DDBJ databases">
        <title>Sequencing and comparative analysis of myxobacterial genomes.</title>
        <authorList>
            <person name="Rupp O."/>
            <person name="Goesmann A."/>
            <person name="Sogaard-Andersen L."/>
        </authorList>
    </citation>
    <scope>NUCLEOTIDE SEQUENCE [LARGE SCALE GENOMIC DNA]</scope>
    <source>
        <strain evidence="3 4">DSM 52655</strain>
    </source>
</reference>